<keyword evidence="2" id="KW-1185">Reference proteome</keyword>
<evidence type="ECO:0000313" key="1">
    <source>
        <dbReference type="EMBL" id="KAL0169919.1"/>
    </source>
</evidence>
<comment type="caution">
    <text evidence="1">The sequence shown here is derived from an EMBL/GenBank/DDBJ whole genome shotgun (WGS) entry which is preliminary data.</text>
</comment>
<evidence type="ECO:0000313" key="2">
    <source>
        <dbReference type="Proteomes" id="UP001529510"/>
    </source>
</evidence>
<feature type="non-terminal residue" evidence="1">
    <location>
        <position position="1"/>
    </location>
</feature>
<feature type="non-terminal residue" evidence="1">
    <location>
        <position position="54"/>
    </location>
</feature>
<name>A0ABD0P776_CIRMR</name>
<proteinExistence type="predicted"/>
<protein>
    <submittedName>
        <fullName evidence="1">Uncharacterized protein</fullName>
    </submittedName>
</protein>
<sequence length="54" mass="6386">CKCEELFANNTHKNLAIQFHLECSYTCLTYYEYRRAKEHLQTARNLSGIDVNMT</sequence>
<dbReference type="Proteomes" id="UP001529510">
    <property type="component" value="Unassembled WGS sequence"/>
</dbReference>
<reference evidence="1 2" key="1">
    <citation type="submission" date="2024-05" db="EMBL/GenBank/DDBJ databases">
        <title>Genome sequencing and assembly of Indian major carp, Cirrhinus mrigala (Hamilton, 1822).</title>
        <authorList>
            <person name="Mohindra V."/>
            <person name="Chowdhury L.M."/>
            <person name="Lal K."/>
            <person name="Jena J.K."/>
        </authorList>
    </citation>
    <scope>NUCLEOTIDE SEQUENCE [LARGE SCALE GENOMIC DNA]</scope>
    <source>
        <strain evidence="1">CM1030</strain>
        <tissue evidence="1">Blood</tissue>
    </source>
</reference>
<accession>A0ABD0P776</accession>
<dbReference type="AlphaFoldDB" id="A0ABD0P776"/>
<dbReference type="EMBL" id="JAMKFB020000017">
    <property type="protein sequence ID" value="KAL0169919.1"/>
    <property type="molecule type" value="Genomic_DNA"/>
</dbReference>
<gene>
    <name evidence="1" type="ORF">M9458_034515</name>
</gene>
<organism evidence="1 2">
    <name type="scientific">Cirrhinus mrigala</name>
    <name type="common">Mrigala</name>
    <dbReference type="NCBI Taxonomy" id="683832"/>
    <lineage>
        <taxon>Eukaryota</taxon>
        <taxon>Metazoa</taxon>
        <taxon>Chordata</taxon>
        <taxon>Craniata</taxon>
        <taxon>Vertebrata</taxon>
        <taxon>Euteleostomi</taxon>
        <taxon>Actinopterygii</taxon>
        <taxon>Neopterygii</taxon>
        <taxon>Teleostei</taxon>
        <taxon>Ostariophysi</taxon>
        <taxon>Cypriniformes</taxon>
        <taxon>Cyprinidae</taxon>
        <taxon>Labeoninae</taxon>
        <taxon>Labeonini</taxon>
        <taxon>Cirrhinus</taxon>
    </lineage>
</organism>